<evidence type="ECO:0000256" key="3">
    <source>
        <dbReference type="ARBA" id="ARBA00022722"/>
    </source>
</evidence>
<proteinExistence type="predicted"/>
<dbReference type="Pfam" id="PF00078">
    <property type="entry name" value="RVT_1"/>
    <property type="match status" value="1"/>
</dbReference>
<evidence type="ECO:0000256" key="5">
    <source>
        <dbReference type="ARBA" id="ARBA00022801"/>
    </source>
</evidence>
<dbReference type="Gene3D" id="3.30.70.270">
    <property type="match status" value="2"/>
</dbReference>
<evidence type="ECO:0000313" key="10">
    <source>
        <dbReference type="Proteomes" id="UP000762676"/>
    </source>
</evidence>
<evidence type="ECO:0000256" key="1">
    <source>
        <dbReference type="ARBA" id="ARBA00022679"/>
    </source>
</evidence>
<dbReference type="SUPFAM" id="SSF56672">
    <property type="entry name" value="DNA/RNA polymerases"/>
    <property type="match status" value="1"/>
</dbReference>
<sequence>MVVCPKKSGKPRRTVDFQALNRHATRETHHTQSPFNQARTVPPNTRKTTFDAWNGYHSIALDLKDRHLTTFITLWGRYRYCVCPQGYLASGDAYTRRFDEIVSDFPQKTKVIDDTIMWTSSIKDSFFQAAEWLDLCGRNGIVLNPTKFTFAKETVEFAGFEITPTTVRPCPQAVEAIKRFPTPRNITVRSWFGLVNQVSYAFASAERMQPFRKLLKTNTKFPWTDSMDELFEETKVLITEEIRHGVEIFDKTRPTCLATDFSKDGIGFWLLQKHCTCESKKPLCCRSGWKITLVGSRFTSPAESRYAPIEGEALAVADALEKTRHFTLGCPDLTIIVDHKPLLKVFGGRSLEAIPNPRLRNLKEKTLRFKFQIKHIPGIRHTAADAMSRHPVGPAHHLDLPDDATIVSAEDPDIPVVPNILLAIRAHSTEVPTMCSNTDESLGINSNQVGPYPTKWDKTGTVIEVRQFDQYVIRVDGSGRVTLRNRKFLRRYVPVVPRSPVTFLPSPSIAVQTAIPPIAPANTIPMQHETPEKASVAPPLNPDSTSEQSTPTPNQSTARNTITTGGNNADPTTFDPLQQSAPQLDVANEPLPPTPASTIPRALKSLQHFNNPGLKEVGEEPSTRLRRK</sequence>
<feature type="compositionally biased region" description="Basic and acidic residues" evidence="7">
    <location>
        <begin position="616"/>
        <end position="628"/>
    </location>
</feature>
<dbReference type="InterPro" id="IPR000477">
    <property type="entry name" value="RT_dom"/>
</dbReference>
<evidence type="ECO:0000256" key="2">
    <source>
        <dbReference type="ARBA" id="ARBA00022695"/>
    </source>
</evidence>
<organism evidence="9 10">
    <name type="scientific">Elysia marginata</name>
    <dbReference type="NCBI Taxonomy" id="1093978"/>
    <lineage>
        <taxon>Eukaryota</taxon>
        <taxon>Metazoa</taxon>
        <taxon>Spiralia</taxon>
        <taxon>Lophotrochozoa</taxon>
        <taxon>Mollusca</taxon>
        <taxon>Gastropoda</taxon>
        <taxon>Heterobranchia</taxon>
        <taxon>Euthyneura</taxon>
        <taxon>Panpulmonata</taxon>
        <taxon>Sacoglossa</taxon>
        <taxon>Placobranchoidea</taxon>
        <taxon>Plakobranchidae</taxon>
        <taxon>Elysia</taxon>
    </lineage>
</organism>
<name>A0AAV4IAC0_9GAST</name>
<dbReference type="EMBL" id="BMAT01009499">
    <property type="protein sequence ID" value="GFS07398.1"/>
    <property type="molecule type" value="Genomic_DNA"/>
</dbReference>
<dbReference type="InterPro" id="IPR041373">
    <property type="entry name" value="RT_RNaseH"/>
</dbReference>
<dbReference type="Gene3D" id="3.10.10.10">
    <property type="entry name" value="HIV Type 1 Reverse Transcriptase, subunit A, domain 1"/>
    <property type="match status" value="1"/>
</dbReference>
<keyword evidence="1" id="KW-0808">Transferase</keyword>
<feature type="domain" description="Reverse transcriptase" evidence="8">
    <location>
        <begin position="1"/>
        <end position="162"/>
    </location>
</feature>
<dbReference type="GO" id="GO:0003964">
    <property type="term" value="F:RNA-directed DNA polymerase activity"/>
    <property type="evidence" value="ECO:0007669"/>
    <property type="project" value="UniProtKB-KW"/>
</dbReference>
<dbReference type="PANTHER" id="PTHR37984:SF9">
    <property type="entry name" value="INTEGRASE CATALYTIC DOMAIN-CONTAINING PROTEIN"/>
    <property type="match status" value="1"/>
</dbReference>
<dbReference type="GO" id="GO:0004519">
    <property type="term" value="F:endonuclease activity"/>
    <property type="evidence" value="ECO:0007669"/>
    <property type="project" value="UniProtKB-KW"/>
</dbReference>
<dbReference type="Pfam" id="PF17917">
    <property type="entry name" value="RT_RNaseH"/>
    <property type="match status" value="1"/>
</dbReference>
<dbReference type="InterPro" id="IPR050951">
    <property type="entry name" value="Retrovirus_Pol_polyprotein"/>
</dbReference>
<dbReference type="GO" id="GO:0016787">
    <property type="term" value="F:hydrolase activity"/>
    <property type="evidence" value="ECO:0007669"/>
    <property type="project" value="UniProtKB-KW"/>
</dbReference>
<feature type="region of interest" description="Disordered" evidence="7">
    <location>
        <begin position="530"/>
        <end position="628"/>
    </location>
</feature>
<evidence type="ECO:0000259" key="8">
    <source>
        <dbReference type="PROSITE" id="PS50878"/>
    </source>
</evidence>
<protein>
    <submittedName>
        <fullName evidence="9">Enzymatic polyprotein</fullName>
    </submittedName>
</protein>
<dbReference type="InterPro" id="IPR043502">
    <property type="entry name" value="DNA/RNA_pol_sf"/>
</dbReference>
<keyword evidence="10" id="KW-1185">Reference proteome</keyword>
<comment type="caution">
    <text evidence="9">The sequence shown here is derived from an EMBL/GenBank/DDBJ whole genome shotgun (WGS) entry which is preliminary data.</text>
</comment>
<keyword evidence="5" id="KW-0378">Hydrolase</keyword>
<accession>A0AAV4IAC0</accession>
<dbReference type="Proteomes" id="UP000762676">
    <property type="component" value="Unassembled WGS sequence"/>
</dbReference>
<feature type="compositionally biased region" description="Polar residues" evidence="7">
    <location>
        <begin position="542"/>
        <end position="582"/>
    </location>
</feature>
<dbReference type="PANTHER" id="PTHR37984">
    <property type="entry name" value="PROTEIN CBG26694"/>
    <property type="match status" value="1"/>
</dbReference>
<evidence type="ECO:0000256" key="4">
    <source>
        <dbReference type="ARBA" id="ARBA00022759"/>
    </source>
</evidence>
<gene>
    <name evidence="9" type="ORF">ElyMa_004730000</name>
</gene>
<dbReference type="AlphaFoldDB" id="A0AAV4IAC0"/>
<dbReference type="CDD" id="cd09274">
    <property type="entry name" value="RNase_HI_RT_Ty3"/>
    <property type="match status" value="1"/>
</dbReference>
<keyword evidence="4" id="KW-0255">Endonuclease</keyword>
<evidence type="ECO:0000313" key="9">
    <source>
        <dbReference type="EMBL" id="GFS07398.1"/>
    </source>
</evidence>
<keyword evidence="6" id="KW-0695">RNA-directed DNA polymerase</keyword>
<keyword evidence="3" id="KW-0540">Nuclease</keyword>
<dbReference type="PROSITE" id="PS50878">
    <property type="entry name" value="RT_POL"/>
    <property type="match status" value="1"/>
</dbReference>
<feature type="region of interest" description="Disordered" evidence="7">
    <location>
        <begin position="23"/>
        <end position="43"/>
    </location>
</feature>
<dbReference type="InterPro" id="IPR043128">
    <property type="entry name" value="Rev_trsase/Diguanyl_cyclase"/>
</dbReference>
<feature type="compositionally biased region" description="Polar residues" evidence="7">
    <location>
        <begin position="31"/>
        <end position="43"/>
    </location>
</feature>
<evidence type="ECO:0000256" key="7">
    <source>
        <dbReference type="SAM" id="MobiDB-lite"/>
    </source>
</evidence>
<keyword evidence="2" id="KW-0548">Nucleotidyltransferase</keyword>
<reference evidence="9 10" key="1">
    <citation type="journal article" date="2021" name="Elife">
        <title>Chloroplast acquisition without the gene transfer in kleptoplastic sea slugs, Plakobranchus ocellatus.</title>
        <authorList>
            <person name="Maeda T."/>
            <person name="Takahashi S."/>
            <person name="Yoshida T."/>
            <person name="Shimamura S."/>
            <person name="Takaki Y."/>
            <person name="Nagai Y."/>
            <person name="Toyoda A."/>
            <person name="Suzuki Y."/>
            <person name="Arimoto A."/>
            <person name="Ishii H."/>
            <person name="Satoh N."/>
            <person name="Nishiyama T."/>
            <person name="Hasebe M."/>
            <person name="Maruyama T."/>
            <person name="Minagawa J."/>
            <person name="Obokata J."/>
            <person name="Shigenobu S."/>
        </authorList>
    </citation>
    <scope>NUCLEOTIDE SEQUENCE [LARGE SCALE GENOMIC DNA]</scope>
</reference>
<evidence type="ECO:0000256" key="6">
    <source>
        <dbReference type="ARBA" id="ARBA00022918"/>
    </source>
</evidence>